<dbReference type="InterPro" id="IPR035973">
    <property type="entry name" value="Cyt_c_oxidase_su3-like_sf"/>
</dbReference>
<dbReference type="CDD" id="cd00386">
    <property type="entry name" value="Heme_Cu_Oxidase_III_like"/>
    <property type="match status" value="1"/>
</dbReference>
<feature type="transmembrane region" description="Helical" evidence="8">
    <location>
        <begin position="20"/>
        <end position="39"/>
    </location>
</feature>
<comment type="caution">
    <text evidence="10">The sequence shown here is derived from an EMBL/GenBank/DDBJ whole genome shotgun (WGS) entry which is preliminary data.</text>
</comment>
<dbReference type="PANTHER" id="PTHR11403:SF2">
    <property type="entry name" value="CYTOCHROME BO(3) UBIQUINOL OXIDASE SUBUNIT 3"/>
    <property type="match status" value="1"/>
</dbReference>
<feature type="transmembrane region" description="Helical" evidence="8">
    <location>
        <begin position="131"/>
        <end position="156"/>
    </location>
</feature>
<dbReference type="Proteomes" id="UP000256980">
    <property type="component" value="Unassembled WGS sequence"/>
</dbReference>
<dbReference type="InterPro" id="IPR024791">
    <property type="entry name" value="Cyt_c/ubiquinol_Oxase_su3"/>
</dbReference>
<dbReference type="InterPro" id="IPR013833">
    <property type="entry name" value="Cyt_c_oxidase_su3_a-hlx"/>
</dbReference>
<evidence type="ECO:0000259" key="9">
    <source>
        <dbReference type="PROSITE" id="PS50253"/>
    </source>
</evidence>
<evidence type="ECO:0000256" key="8">
    <source>
        <dbReference type="SAM" id="Phobius"/>
    </source>
</evidence>
<comment type="subcellular location">
    <subcellularLocation>
        <location evidence="1 7">Cell membrane</location>
        <topology evidence="1 7">Multi-pass membrane protein</topology>
    </subcellularLocation>
</comment>
<feature type="transmembrane region" description="Helical" evidence="8">
    <location>
        <begin position="177"/>
        <end position="198"/>
    </location>
</feature>
<accession>A0A3D9H588</accession>
<dbReference type="PANTHER" id="PTHR11403">
    <property type="entry name" value="CYTOCHROME C OXIDASE SUBUNIT III"/>
    <property type="match status" value="1"/>
</dbReference>
<feature type="transmembrane region" description="Helical" evidence="8">
    <location>
        <begin position="89"/>
        <end position="111"/>
    </location>
</feature>
<keyword evidence="5 8" id="KW-1133">Transmembrane helix</keyword>
<evidence type="ECO:0000256" key="2">
    <source>
        <dbReference type="ARBA" id="ARBA00010581"/>
    </source>
</evidence>
<dbReference type="OrthoDB" id="679789at2"/>
<evidence type="ECO:0000256" key="3">
    <source>
        <dbReference type="ARBA" id="ARBA00022475"/>
    </source>
</evidence>
<keyword evidence="3" id="KW-1003">Cell membrane</keyword>
<feature type="transmembrane region" description="Helical" evidence="8">
    <location>
        <begin position="59"/>
        <end position="77"/>
    </location>
</feature>
<evidence type="ECO:0000256" key="5">
    <source>
        <dbReference type="ARBA" id="ARBA00022989"/>
    </source>
</evidence>
<protein>
    <submittedName>
        <fullName evidence="10">Cytochrome c oxidase subunit 3</fullName>
    </submittedName>
</protein>
<evidence type="ECO:0000313" key="11">
    <source>
        <dbReference type="Proteomes" id="UP000256980"/>
    </source>
</evidence>
<keyword evidence="11" id="KW-1185">Reference proteome</keyword>
<comment type="similarity">
    <text evidence="2 7">Belongs to the cytochrome c oxidase subunit 3 family.</text>
</comment>
<evidence type="ECO:0000256" key="7">
    <source>
        <dbReference type="RuleBase" id="RU003376"/>
    </source>
</evidence>
<dbReference type="RefSeq" id="WP_115816957.1">
    <property type="nucleotide sequence ID" value="NZ_CANKZP010000003.1"/>
</dbReference>
<dbReference type="AlphaFoldDB" id="A0A3D9H588"/>
<dbReference type="EMBL" id="QRDV01000003">
    <property type="protein sequence ID" value="RED44341.1"/>
    <property type="molecule type" value="Genomic_DNA"/>
</dbReference>
<reference evidence="10 11" key="1">
    <citation type="submission" date="2018-07" db="EMBL/GenBank/DDBJ databases">
        <title>Genomic Encyclopedia of Type Strains, Phase III (KMG-III): the genomes of soil and plant-associated and newly described type strains.</title>
        <authorList>
            <person name="Whitman W."/>
        </authorList>
    </citation>
    <scope>NUCLEOTIDE SEQUENCE [LARGE SCALE GENOMIC DNA]</scope>
    <source>
        <strain evidence="10 11">CECT 7946</strain>
    </source>
</reference>
<dbReference type="InterPro" id="IPR000298">
    <property type="entry name" value="Cyt_c_oxidase-like_su3"/>
</dbReference>
<dbReference type="GO" id="GO:0019646">
    <property type="term" value="P:aerobic electron transport chain"/>
    <property type="evidence" value="ECO:0007669"/>
    <property type="project" value="InterPro"/>
</dbReference>
<evidence type="ECO:0000256" key="6">
    <source>
        <dbReference type="ARBA" id="ARBA00023136"/>
    </source>
</evidence>
<proteinExistence type="inferred from homology"/>
<dbReference type="GO" id="GO:0004129">
    <property type="term" value="F:cytochrome-c oxidase activity"/>
    <property type="evidence" value="ECO:0007669"/>
    <property type="project" value="InterPro"/>
</dbReference>
<evidence type="ECO:0000313" key="10">
    <source>
        <dbReference type="EMBL" id="RED44341.1"/>
    </source>
</evidence>
<keyword evidence="4 7" id="KW-0812">Transmembrane</keyword>
<organism evidence="10 11">
    <name type="scientific">Winogradskyella eximia</name>
    <dbReference type="NCBI Taxonomy" id="262006"/>
    <lineage>
        <taxon>Bacteria</taxon>
        <taxon>Pseudomonadati</taxon>
        <taxon>Bacteroidota</taxon>
        <taxon>Flavobacteriia</taxon>
        <taxon>Flavobacteriales</taxon>
        <taxon>Flavobacteriaceae</taxon>
        <taxon>Winogradskyella</taxon>
    </lineage>
</organism>
<dbReference type="SUPFAM" id="SSF81452">
    <property type="entry name" value="Cytochrome c oxidase subunit III-like"/>
    <property type="match status" value="1"/>
</dbReference>
<dbReference type="Gene3D" id="1.20.120.80">
    <property type="entry name" value="Cytochrome c oxidase, subunit III, four-helix bundle"/>
    <property type="match status" value="1"/>
</dbReference>
<sequence length="199" mass="22848">MDLTQGTQQEKTARSKKMMLWFGIGSLIMSFAGLISAFIVSSKQRLNEDWLVDYELPNAFLISLILILLSSLTFILGKQALKQNNRKMVTLWLLVTLGLGVAFVYSQFVGFGEIIRTGYNFTGPTSNITMSYIYVIAVLHIAHVIAGLICLIVVIYNHFKQKYNSNNMLGFELAANFWHFVDMLWLVLFLFLYFFRYII</sequence>
<name>A0A3D9H588_9FLAO</name>
<keyword evidence="6 8" id="KW-0472">Membrane</keyword>
<dbReference type="Pfam" id="PF00510">
    <property type="entry name" value="COX3"/>
    <property type="match status" value="1"/>
</dbReference>
<dbReference type="PROSITE" id="PS50253">
    <property type="entry name" value="COX3"/>
    <property type="match status" value="1"/>
</dbReference>
<gene>
    <name evidence="10" type="ORF">DFQ10_10322</name>
</gene>
<dbReference type="GO" id="GO:0005886">
    <property type="term" value="C:plasma membrane"/>
    <property type="evidence" value="ECO:0007669"/>
    <property type="project" value="UniProtKB-SubCell"/>
</dbReference>
<evidence type="ECO:0000256" key="1">
    <source>
        <dbReference type="ARBA" id="ARBA00004651"/>
    </source>
</evidence>
<evidence type="ECO:0000256" key="4">
    <source>
        <dbReference type="ARBA" id="ARBA00022692"/>
    </source>
</evidence>
<feature type="domain" description="Heme-copper oxidase subunit III family profile" evidence="9">
    <location>
        <begin position="1"/>
        <end position="197"/>
    </location>
</feature>